<comment type="caution">
    <text evidence="3">The sequence shown here is derived from an EMBL/GenBank/DDBJ whole genome shotgun (WGS) entry which is preliminary data.</text>
</comment>
<evidence type="ECO:0000313" key="4">
    <source>
        <dbReference type="Proteomes" id="UP001139031"/>
    </source>
</evidence>
<dbReference type="SUPFAM" id="SSF54826">
    <property type="entry name" value="Enolase N-terminal domain-like"/>
    <property type="match status" value="1"/>
</dbReference>
<feature type="domain" description="Mandelate racemase/muconate lactonizing enzyme N-terminal" evidence="2">
    <location>
        <begin position="7"/>
        <end position="65"/>
    </location>
</feature>
<reference evidence="3" key="1">
    <citation type="submission" date="2021-08" db="EMBL/GenBank/DDBJ databases">
        <authorList>
            <person name="Stevens D.C."/>
        </authorList>
    </citation>
    <scope>NUCLEOTIDE SEQUENCE</scope>
    <source>
        <strain evidence="3">DSM 53165</strain>
    </source>
</reference>
<feature type="compositionally biased region" description="Low complexity" evidence="1">
    <location>
        <begin position="74"/>
        <end position="87"/>
    </location>
</feature>
<dbReference type="Pfam" id="PF02746">
    <property type="entry name" value="MR_MLE_N"/>
    <property type="match status" value="1"/>
</dbReference>
<protein>
    <recommendedName>
        <fullName evidence="2">Mandelate racemase/muconate lactonizing enzyme N-terminal domain-containing protein</fullName>
    </recommendedName>
</protein>
<name>A0ABS7U544_9BACT</name>
<evidence type="ECO:0000313" key="3">
    <source>
        <dbReference type="EMBL" id="MBZ5715680.1"/>
    </source>
</evidence>
<gene>
    <name evidence="3" type="ORF">K7C98_41175</name>
</gene>
<evidence type="ECO:0000256" key="1">
    <source>
        <dbReference type="SAM" id="MobiDB-lite"/>
    </source>
</evidence>
<dbReference type="Gene3D" id="3.30.390.10">
    <property type="entry name" value="Enolase-like, N-terminal domain"/>
    <property type="match status" value="1"/>
</dbReference>
<evidence type="ECO:0000259" key="2">
    <source>
        <dbReference type="Pfam" id="PF02746"/>
    </source>
</evidence>
<feature type="compositionally biased region" description="Basic residues" evidence="1">
    <location>
        <begin position="105"/>
        <end position="116"/>
    </location>
</feature>
<proteinExistence type="predicted"/>
<feature type="region of interest" description="Disordered" evidence="1">
    <location>
        <begin position="65"/>
        <end position="116"/>
    </location>
</feature>
<dbReference type="InterPro" id="IPR013341">
    <property type="entry name" value="Mandelate_racemase_N_dom"/>
</dbReference>
<dbReference type="InterPro" id="IPR029017">
    <property type="entry name" value="Enolase-like_N"/>
</dbReference>
<dbReference type="EMBL" id="JAIRAU010000057">
    <property type="protein sequence ID" value="MBZ5715680.1"/>
    <property type="molecule type" value="Genomic_DNA"/>
</dbReference>
<dbReference type="PROSITE" id="PS00908">
    <property type="entry name" value="MR_MLE_1"/>
    <property type="match status" value="1"/>
</dbReference>
<dbReference type="Proteomes" id="UP001139031">
    <property type="component" value="Unassembled WGS sequence"/>
</dbReference>
<keyword evidence="4" id="KW-1185">Reference proteome</keyword>
<dbReference type="InterPro" id="IPR018110">
    <property type="entry name" value="Mandel_Rmase/mucon_lact_enz_CS"/>
</dbReference>
<accession>A0ABS7U544</accession>
<organism evidence="3 4">
    <name type="scientific">Nannocystis pusilla</name>
    <dbReference type="NCBI Taxonomy" id="889268"/>
    <lineage>
        <taxon>Bacteria</taxon>
        <taxon>Pseudomonadati</taxon>
        <taxon>Myxococcota</taxon>
        <taxon>Polyangia</taxon>
        <taxon>Nannocystales</taxon>
        <taxon>Nannocystaceae</taxon>
        <taxon>Nannocystis</taxon>
    </lineage>
</organism>
<sequence>MGGPSARAIVGVDAMATAAAWAAMSRALRNTGRPGLGWMALSAVDVALWDLKAKLLGVPLAALLGRPATPPRPTAAAARGVRAHLAGSVTGRASATRSRPPGRGSVRRRAGSPRES</sequence>